<dbReference type="AlphaFoldDB" id="A0A1I3XMZ1"/>
<keyword evidence="3" id="KW-0560">Oxidoreductase</keyword>
<proteinExistence type="predicted"/>
<accession>A0A1I3XMZ1</accession>
<keyword evidence="3" id="KW-0503">Monooxygenase</keyword>
<evidence type="ECO:0000259" key="2">
    <source>
        <dbReference type="PROSITE" id="PS51725"/>
    </source>
</evidence>
<dbReference type="SUPFAM" id="SSF54909">
    <property type="entry name" value="Dimeric alpha+beta barrel"/>
    <property type="match status" value="1"/>
</dbReference>
<dbReference type="InterPro" id="IPR007138">
    <property type="entry name" value="ABM_dom"/>
</dbReference>
<dbReference type="Pfam" id="PF03992">
    <property type="entry name" value="ABM"/>
    <property type="match status" value="1"/>
</dbReference>
<name>A0A1I3XMZ1_9ACTN</name>
<dbReference type="GO" id="GO:0004497">
    <property type="term" value="F:monooxygenase activity"/>
    <property type="evidence" value="ECO:0007669"/>
    <property type="project" value="UniProtKB-KW"/>
</dbReference>
<keyword evidence="4" id="KW-1185">Reference proteome</keyword>
<sequence>MTVSGRAPQVPGRVSQSVFDGSRLRAVLLVDLQEGAQQRFLDAYERMCAQVASVPGHISDQLCQSIENPSQWLITSEWESAPPFLSWVNSEEHLETVRPLRACVRTMRPLRFGILRETRGGGHTAVAPGGETPRPPVRLGDGTVHHALTYTVRPGSESKVAEILSAFDPPDPEVDDATRLLRTSVFLHGDRVVQTVEVRGDLSAALGHAIGRPEVRAVEEALAPHLERERDLGDPQSARVFLTRAAMPAVHRAASGGPGSPRTRRHALYYPAREGHGTDLARLIAQQDESAANDPHDPVRAVTVFQRDDIVVRMVELEAEPDSVPARALGLGEPGALTGAAGLLDLEALGLDRPPADERGLLRLLAHAGMRLLTDRRAPHS</sequence>
<dbReference type="RefSeq" id="WP_245793475.1">
    <property type="nucleotide sequence ID" value="NZ_FOSG01000004.1"/>
</dbReference>
<dbReference type="EMBL" id="FOSG01000004">
    <property type="protein sequence ID" value="SFK20987.1"/>
    <property type="molecule type" value="Genomic_DNA"/>
</dbReference>
<protein>
    <submittedName>
        <fullName evidence="3">Antibiotic biosynthesis monooxygenase</fullName>
    </submittedName>
</protein>
<gene>
    <name evidence="3" type="ORF">SAMN05192584_104252</name>
</gene>
<evidence type="ECO:0000313" key="3">
    <source>
        <dbReference type="EMBL" id="SFK20987.1"/>
    </source>
</evidence>
<dbReference type="InterPro" id="IPR011008">
    <property type="entry name" value="Dimeric_a/b-barrel"/>
</dbReference>
<dbReference type="Gene3D" id="3.30.70.100">
    <property type="match status" value="1"/>
</dbReference>
<dbReference type="Pfam" id="PF04486">
    <property type="entry name" value="SchA_CurD"/>
    <property type="match status" value="1"/>
</dbReference>
<dbReference type="Proteomes" id="UP000198928">
    <property type="component" value="Unassembled WGS sequence"/>
</dbReference>
<evidence type="ECO:0000256" key="1">
    <source>
        <dbReference type="SAM" id="MobiDB-lite"/>
    </source>
</evidence>
<dbReference type="InterPro" id="IPR007575">
    <property type="entry name" value="SchA_CurD-like"/>
</dbReference>
<feature type="region of interest" description="Disordered" evidence="1">
    <location>
        <begin position="121"/>
        <end position="140"/>
    </location>
</feature>
<dbReference type="PROSITE" id="PS51725">
    <property type="entry name" value="ABM"/>
    <property type="match status" value="1"/>
</dbReference>
<reference evidence="4" key="1">
    <citation type="submission" date="2016-10" db="EMBL/GenBank/DDBJ databases">
        <authorList>
            <person name="Varghese N."/>
            <person name="Submissions S."/>
        </authorList>
    </citation>
    <scope>NUCLEOTIDE SEQUENCE [LARGE SCALE GENOMIC DNA]</scope>
    <source>
        <strain evidence="4">PL19</strain>
    </source>
</reference>
<evidence type="ECO:0000313" key="4">
    <source>
        <dbReference type="Proteomes" id="UP000198928"/>
    </source>
</evidence>
<feature type="domain" description="ABM" evidence="2">
    <location>
        <begin position="24"/>
        <end position="115"/>
    </location>
</feature>
<organism evidence="3 4">
    <name type="scientific">Streptomyces pini</name>
    <dbReference type="NCBI Taxonomy" id="1520580"/>
    <lineage>
        <taxon>Bacteria</taxon>
        <taxon>Bacillati</taxon>
        <taxon>Actinomycetota</taxon>
        <taxon>Actinomycetes</taxon>
        <taxon>Kitasatosporales</taxon>
        <taxon>Streptomycetaceae</taxon>
        <taxon>Streptomyces</taxon>
    </lineage>
</organism>